<feature type="signal peptide" evidence="1">
    <location>
        <begin position="1"/>
        <end position="16"/>
    </location>
</feature>
<reference evidence="3" key="1">
    <citation type="journal article" date="2019" name="Int. J. Syst. Evol. Microbiol.">
        <title>The Global Catalogue of Microorganisms (GCM) 10K type strain sequencing project: providing services to taxonomists for standard genome sequencing and annotation.</title>
        <authorList>
            <consortium name="The Broad Institute Genomics Platform"/>
            <consortium name="The Broad Institute Genome Sequencing Center for Infectious Disease"/>
            <person name="Wu L."/>
            <person name="Ma J."/>
        </authorList>
    </citation>
    <scope>NUCLEOTIDE SEQUENCE [LARGE SCALE GENOMIC DNA]</scope>
    <source>
        <strain evidence="3">KACC 11588</strain>
    </source>
</reference>
<sequence>MRALALLLLLASPAAAQQALTAEEFEAIVTGRTLTYGEPGQTPYGIEHYFPNRRVTWAFADSDDCVEGTWRQQGPASSPAICFDYEGDIEPQCWRIFREGDGLRADYLGDGPSGDAAGGSVLYEVEDGGALVCGGAGV</sequence>
<organism evidence="2 3">
    <name type="scientific">Rubellimicrobium aerolatum</name>
    <dbReference type="NCBI Taxonomy" id="490979"/>
    <lineage>
        <taxon>Bacteria</taxon>
        <taxon>Pseudomonadati</taxon>
        <taxon>Pseudomonadota</taxon>
        <taxon>Alphaproteobacteria</taxon>
        <taxon>Rhodobacterales</taxon>
        <taxon>Roseobacteraceae</taxon>
        <taxon>Rubellimicrobium</taxon>
    </lineage>
</organism>
<keyword evidence="3" id="KW-1185">Reference proteome</keyword>
<keyword evidence="1" id="KW-0732">Signal</keyword>
<protein>
    <submittedName>
        <fullName evidence="2">Uncharacterized protein</fullName>
    </submittedName>
</protein>
<dbReference type="EMBL" id="JBHSNA010000004">
    <property type="protein sequence ID" value="MFC5566151.1"/>
    <property type="molecule type" value="Genomic_DNA"/>
</dbReference>
<accession>A0ABW0SBE6</accession>
<feature type="chain" id="PRO_5046911016" evidence="1">
    <location>
        <begin position="17"/>
        <end position="138"/>
    </location>
</feature>
<dbReference type="Proteomes" id="UP001596056">
    <property type="component" value="Unassembled WGS sequence"/>
</dbReference>
<evidence type="ECO:0000313" key="3">
    <source>
        <dbReference type="Proteomes" id="UP001596056"/>
    </source>
</evidence>
<comment type="caution">
    <text evidence="2">The sequence shown here is derived from an EMBL/GenBank/DDBJ whole genome shotgun (WGS) entry which is preliminary data.</text>
</comment>
<evidence type="ECO:0000313" key="2">
    <source>
        <dbReference type="EMBL" id="MFC5566151.1"/>
    </source>
</evidence>
<name>A0ABW0SBE6_9RHOB</name>
<gene>
    <name evidence="2" type="ORF">ACFPOC_06915</name>
</gene>
<proteinExistence type="predicted"/>
<dbReference type="RefSeq" id="WP_209839050.1">
    <property type="nucleotide sequence ID" value="NZ_JAGGJP010000004.1"/>
</dbReference>
<evidence type="ECO:0000256" key="1">
    <source>
        <dbReference type="SAM" id="SignalP"/>
    </source>
</evidence>